<feature type="domain" description="Major facilitator superfamily (MFS) profile" evidence="6">
    <location>
        <begin position="18"/>
        <end position="391"/>
    </location>
</feature>
<dbReference type="Proteomes" id="UP001595555">
    <property type="component" value="Unassembled WGS sequence"/>
</dbReference>
<feature type="transmembrane region" description="Helical" evidence="5">
    <location>
        <begin position="24"/>
        <end position="42"/>
    </location>
</feature>
<dbReference type="Pfam" id="PF07690">
    <property type="entry name" value="MFS_1"/>
    <property type="match status" value="1"/>
</dbReference>
<accession>A0ABV7FKE7</accession>
<evidence type="ECO:0000259" key="6">
    <source>
        <dbReference type="PROSITE" id="PS50850"/>
    </source>
</evidence>
<feature type="transmembrane region" description="Helical" evidence="5">
    <location>
        <begin position="249"/>
        <end position="270"/>
    </location>
</feature>
<dbReference type="PANTHER" id="PTHR23514">
    <property type="entry name" value="BYPASS OF STOP CODON PROTEIN 6"/>
    <property type="match status" value="1"/>
</dbReference>
<feature type="transmembrane region" description="Helical" evidence="5">
    <location>
        <begin position="210"/>
        <end position="229"/>
    </location>
</feature>
<gene>
    <name evidence="7" type="ORF">ACFODX_13890</name>
</gene>
<comment type="caution">
    <text evidence="7">The sequence shown here is derived from an EMBL/GenBank/DDBJ whole genome shotgun (WGS) entry which is preliminary data.</text>
</comment>
<evidence type="ECO:0000256" key="2">
    <source>
        <dbReference type="ARBA" id="ARBA00022692"/>
    </source>
</evidence>
<protein>
    <submittedName>
        <fullName evidence="7">MFS transporter</fullName>
    </submittedName>
</protein>
<dbReference type="PROSITE" id="PS50850">
    <property type="entry name" value="MFS"/>
    <property type="match status" value="1"/>
</dbReference>
<evidence type="ECO:0000256" key="1">
    <source>
        <dbReference type="ARBA" id="ARBA00004141"/>
    </source>
</evidence>
<proteinExistence type="predicted"/>
<evidence type="ECO:0000256" key="3">
    <source>
        <dbReference type="ARBA" id="ARBA00022989"/>
    </source>
</evidence>
<keyword evidence="3 5" id="KW-1133">Transmembrane helix</keyword>
<reference evidence="8" key="1">
    <citation type="journal article" date="2019" name="Int. J. Syst. Evol. Microbiol.">
        <title>The Global Catalogue of Microorganisms (GCM) 10K type strain sequencing project: providing services to taxonomists for standard genome sequencing and annotation.</title>
        <authorList>
            <consortium name="The Broad Institute Genomics Platform"/>
            <consortium name="The Broad Institute Genome Sequencing Center for Infectious Disease"/>
            <person name="Wu L."/>
            <person name="Ma J."/>
        </authorList>
    </citation>
    <scope>NUCLEOTIDE SEQUENCE [LARGE SCALE GENOMIC DNA]</scope>
    <source>
        <strain evidence="8">KCTC 52237</strain>
    </source>
</reference>
<feature type="transmembrane region" description="Helical" evidence="5">
    <location>
        <begin position="84"/>
        <end position="102"/>
    </location>
</feature>
<evidence type="ECO:0000313" key="7">
    <source>
        <dbReference type="EMBL" id="MFC3116659.1"/>
    </source>
</evidence>
<dbReference type="SUPFAM" id="SSF103473">
    <property type="entry name" value="MFS general substrate transporter"/>
    <property type="match status" value="1"/>
</dbReference>
<feature type="transmembrane region" description="Helical" evidence="5">
    <location>
        <begin position="147"/>
        <end position="165"/>
    </location>
</feature>
<feature type="transmembrane region" description="Helical" evidence="5">
    <location>
        <begin position="171"/>
        <end position="189"/>
    </location>
</feature>
<dbReference type="InterPro" id="IPR051788">
    <property type="entry name" value="MFS_Transporter"/>
</dbReference>
<name>A0ABV7FKE7_9GAMM</name>
<evidence type="ECO:0000256" key="4">
    <source>
        <dbReference type="ARBA" id="ARBA00023136"/>
    </source>
</evidence>
<keyword evidence="2 5" id="KW-0812">Transmembrane</keyword>
<dbReference type="RefSeq" id="WP_378120178.1">
    <property type="nucleotide sequence ID" value="NZ_JBHRTF010000006.1"/>
</dbReference>
<dbReference type="Gene3D" id="1.20.1250.20">
    <property type="entry name" value="MFS general substrate transporter like domains"/>
    <property type="match status" value="2"/>
</dbReference>
<feature type="transmembrane region" description="Helical" evidence="5">
    <location>
        <begin position="54"/>
        <end position="72"/>
    </location>
</feature>
<dbReference type="PANTHER" id="PTHR23514:SF13">
    <property type="entry name" value="INNER MEMBRANE PROTEIN YBJJ"/>
    <property type="match status" value="1"/>
</dbReference>
<sequence length="391" mass="40436">MSASQPMVATGFPIGPAQYLSTRFAFLITGLAMSAWAPLIPFAKARLAIGESTLGLLILCFGIGSLMAMPVTGPLVNRYGCRRVITISLLLMCISLVCLAISPGIPGMALNLLVFGMMLGATDVAMNMQAVVVEKASGRAMMSGFHGFYSLGGIFGAVIMSALMWLGLSPFHALLCLASVLLLMLAYAAKDLLPADRNENTNGEREPFFVVPRGKVLLIGSLCFIAFLAEGAVLDWSAVFLNTLRGIDPVYAGLGFACFSVAMTIGRFTGDKIVNALGGTRVVLWGGLFAASGFLLVVLVPYSPAAFIGFTLIGVGASNIVPVLFTAAGNQTSMPMGLAIAAVVSMGYAGLLAGPAVIGFIAELTSLSVSFGLVALGLLALASAAKKATAR</sequence>
<feature type="transmembrane region" description="Helical" evidence="5">
    <location>
        <begin position="282"/>
        <end position="300"/>
    </location>
</feature>
<feature type="transmembrane region" description="Helical" evidence="5">
    <location>
        <begin position="367"/>
        <end position="385"/>
    </location>
</feature>
<organism evidence="7 8">
    <name type="scientific">Cellvibrio fontiphilus</name>
    <dbReference type="NCBI Taxonomy" id="1815559"/>
    <lineage>
        <taxon>Bacteria</taxon>
        <taxon>Pseudomonadati</taxon>
        <taxon>Pseudomonadota</taxon>
        <taxon>Gammaproteobacteria</taxon>
        <taxon>Cellvibrionales</taxon>
        <taxon>Cellvibrionaceae</taxon>
        <taxon>Cellvibrio</taxon>
    </lineage>
</organism>
<dbReference type="InterPro" id="IPR011701">
    <property type="entry name" value="MFS"/>
</dbReference>
<keyword evidence="4 5" id="KW-0472">Membrane</keyword>
<feature type="transmembrane region" description="Helical" evidence="5">
    <location>
        <begin position="337"/>
        <end position="361"/>
    </location>
</feature>
<keyword evidence="8" id="KW-1185">Reference proteome</keyword>
<evidence type="ECO:0000256" key="5">
    <source>
        <dbReference type="SAM" id="Phobius"/>
    </source>
</evidence>
<dbReference type="InterPro" id="IPR036259">
    <property type="entry name" value="MFS_trans_sf"/>
</dbReference>
<feature type="transmembrane region" description="Helical" evidence="5">
    <location>
        <begin position="108"/>
        <end position="126"/>
    </location>
</feature>
<dbReference type="InterPro" id="IPR020846">
    <property type="entry name" value="MFS_dom"/>
</dbReference>
<evidence type="ECO:0000313" key="8">
    <source>
        <dbReference type="Proteomes" id="UP001595555"/>
    </source>
</evidence>
<feature type="transmembrane region" description="Helical" evidence="5">
    <location>
        <begin position="306"/>
        <end position="325"/>
    </location>
</feature>
<dbReference type="CDD" id="cd17393">
    <property type="entry name" value="MFS_MosC_like"/>
    <property type="match status" value="1"/>
</dbReference>
<comment type="subcellular location">
    <subcellularLocation>
        <location evidence="1">Membrane</location>
        <topology evidence="1">Multi-pass membrane protein</topology>
    </subcellularLocation>
</comment>
<dbReference type="EMBL" id="JBHRTF010000006">
    <property type="protein sequence ID" value="MFC3116659.1"/>
    <property type="molecule type" value="Genomic_DNA"/>
</dbReference>